<dbReference type="AlphaFoldDB" id="A0A6L2K591"/>
<proteinExistence type="predicted"/>
<sequence length="269" mass="28082">MNNAYAYEGLILYQAYGNLYAMIAAEDGVASIKRRRRDLYSDGIRIMVTALGLGRLKEDLESSTWRLDEGGGVDGGVAVVVAAVGCGGVRWCRRRGSGGVGWCWWFGGTAAAAMAAVAGVVLWRVRESGIIDRVDRGLRIIFGFAGKSSPKKFSGDGWWWPAVERWPTVGSGRERCGDGATDVVRVGDGGSGSGDGSGRGEVVVEPTACVRCSGDGDGSGEGDGGSGCAWCRQRGSGVDGGSGGGLWWSGDQAAAAGVVTRWWVTREGE</sequence>
<keyword evidence="1" id="KW-0812">Transmembrane</keyword>
<evidence type="ECO:0000313" key="2">
    <source>
        <dbReference type="EMBL" id="GEU43044.1"/>
    </source>
</evidence>
<reference evidence="2" key="1">
    <citation type="journal article" date="2019" name="Sci. Rep.">
        <title>Draft genome of Tanacetum cinerariifolium, the natural source of mosquito coil.</title>
        <authorList>
            <person name="Yamashiro T."/>
            <person name="Shiraishi A."/>
            <person name="Satake H."/>
            <person name="Nakayama K."/>
        </authorList>
    </citation>
    <scope>NUCLEOTIDE SEQUENCE</scope>
</reference>
<dbReference type="EMBL" id="BKCJ010001653">
    <property type="protein sequence ID" value="GEU43044.1"/>
    <property type="molecule type" value="Genomic_DNA"/>
</dbReference>
<gene>
    <name evidence="2" type="ORF">Tci_015022</name>
</gene>
<comment type="caution">
    <text evidence="2">The sequence shown here is derived from an EMBL/GenBank/DDBJ whole genome shotgun (WGS) entry which is preliminary data.</text>
</comment>
<keyword evidence="1" id="KW-0472">Membrane</keyword>
<feature type="transmembrane region" description="Helical" evidence="1">
    <location>
        <begin position="104"/>
        <end position="123"/>
    </location>
</feature>
<evidence type="ECO:0000256" key="1">
    <source>
        <dbReference type="SAM" id="Phobius"/>
    </source>
</evidence>
<accession>A0A6L2K591</accession>
<organism evidence="2">
    <name type="scientific">Tanacetum cinerariifolium</name>
    <name type="common">Dalmatian daisy</name>
    <name type="synonym">Chrysanthemum cinerariifolium</name>
    <dbReference type="NCBI Taxonomy" id="118510"/>
    <lineage>
        <taxon>Eukaryota</taxon>
        <taxon>Viridiplantae</taxon>
        <taxon>Streptophyta</taxon>
        <taxon>Embryophyta</taxon>
        <taxon>Tracheophyta</taxon>
        <taxon>Spermatophyta</taxon>
        <taxon>Magnoliopsida</taxon>
        <taxon>eudicotyledons</taxon>
        <taxon>Gunneridae</taxon>
        <taxon>Pentapetalae</taxon>
        <taxon>asterids</taxon>
        <taxon>campanulids</taxon>
        <taxon>Asterales</taxon>
        <taxon>Asteraceae</taxon>
        <taxon>Asteroideae</taxon>
        <taxon>Anthemideae</taxon>
        <taxon>Anthemidinae</taxon>
        <taxon>Tanacetum</taxon>
    </lineage>
</organism>
<protein>
    <submittedName>
        <fullName evidence="2">Uncharacterized protein</fullName>
    </submittedName>
</protein>
<name>A0A6L2K591_TANCI</name>
<keyword evidence="1" id="KW-1133">Transmembrane helix</keyword>